<gene>
    <name evidence="3" type="ORF">QC761_105630</name>
</gene>
<feature type="region of interest" description="Disordered" evidence="1">
    <location>
        <begin position="331"/>
        <end position="361"/>
    </location>
</feature>
<evidence type="ECO:0000313" key="4">
    <source>
        <dbReference type="Proteomes" id="UP001322138"/>
    </source>
</evidence>
<accession>A0ABR0FVD0</accession>
<reference evidence="3 4" key="1">
    <citation type="journal article" date="2023" name="bioRxiv">
        <title>High-quality genome assemblies of four members of thePodospora anserinaspecies complex.</title>
        <authorList>
            <person name="Ament-Velasquez S.L."/>
            <person name="Vogan A.A."/>
            <person name="Wallerman O."/>
            <person name="Hartmann F."/>
            <person name="Gautier V."/>
            <person name="Silar P."/>
            <person name="Giraud T."/>
            <person name="Johannesson H."/>
        </authorList>
    </citation>
    <scope>NUCLEOTIDE SEQUENCE [LARGE SCALE GENOMIC DNA]</scope>
    <source>
        <strain evidence="3 4">CBS 112042</strain>
    </source>
</reference>
<dbReference type="PANTHER" id="PTHR43662">
    <property type="match status" value="1"/>
</dbReference>
<name>A0ABR0FVD0_9PEZI</name>
<dbReference type="Pfam" id="PF09362">
    <property type="entry name" value="DUF1996"/>
    <property type="match status" value="1"/>
</dbReference>
<protein>
    <recommendedName>
        <fullName evidence="2">DUF1996 domain-containing protein</fullName>
    </recommendedName>
</protein>
<dbReference type="PANTHER" id="PTHR43662:SF12">
    <property type="entry name" value="DUF1996 DOMAIN-CONTAINING PROTEIN-RELATED"/>
    <property type="match status" value="1"/>
</dbReference>
<keyword evidence="4" id="KW-1185">Reference proteome</keyword>
<proteinExistence type="predicted"/>
<sequence length="361" mass="40121">MSKCRYIRGDEGRSIQIRPALACSEILVKKQAGVPFQQLRYQTPSYGDSQQVDTMWSLEALFLAGLASGLTVVEHKPFMRKNIDPIVYPGQYVSHMHSFYGSDALTKDLPTTAELQKGCPSGENPNDLSVYWAPTLYYVNGNTHTEIYPATFKTYYENIDRAEIPFPRDLVMVAGNASAKSQTDVQENLNMITWWCDGNGPEDRNRRDRAALPLSTCSAHLQAILRFPDCVNPDKISEYTYAAAQGNKCPVGMKRIPSLRFSIRYNTRGAIPQGWNGVPPIKLACGEIGVGYCFHGDFINGWYDDAAKAMLQAKGQSFMRIDGAHGNGKTYSKCKAKDQDPNNGTSDYHKSLEMMGKGGHS</sequence>
<evidence type="ECO:0000259" key="2">
    <source>
        <dbReference type="Pfam" id="PF09362"/>
    </source>
</evidence>
<organism evidence="3 4">
    <name type="scientific">Podospora bellae-mahoneyi</name>
    <dbReference type="NCBI Taxonomy" id="2093777"/>
    <lineage>
        <taxon>Eukaryota</taxon>
        <taxon>Fungi</taxon>
        <taxon>Dikarya</taxon>
        <taxon>Ascomycota</taxon>
        <taxon>Pezizomycotina</taxon>
        <taxon>Sordariomycetes</taxon>
        <taxon>Sordariomycetidae</taxon>
        <taxon>Sordariales</taxon>
        <taxon>Podosporaceae</taxon>
        <taxon>Podospora</taxon>
    </lineage>
</organism>
<evidence type="ECO:0000313" key="3">
    <source>
        <dbReference type="EMBL" id="KAK4647918.1"/>
    </source>
</evidence>
<dbReference type="InterPro" id="IPR018535">
    <property type="entry name" value="DUF1996"/>
</dbReference>
<dbReference type="Proteomes" id="UP001322138">
    <property type="component" value="Unassembled WGS sequence"/>
</dbReference>
<dbReference type="RefSeq" id="XP_062736894.1">
    <property type="nucleotide sequence ID" value="XM_062873816.1"/>
</dbReference>
<dbReference type="GeneID" id="87893298"/>
<dbReference type="EMBL" id="JAFFGZ010000001">
    <property type="protein sequence ID" value="KAK4647918.1"/>
    <property type="molecule type" value="Genomic_DNA"/>
</dbReference>
<evidence type="ECO:0000256" key="1">
    <source>
        <dbReference type="SAM" id="MobiDB-lite"/>
    </source>
</evidence>
<comment type="caution">
    <text evidence="3">The sequence shown here is derived from an EMBL/GenBank/DDBJ whole genome shotgun (WGS) entry which is preliminary data.</text>
</comment>
<feature type="domain" description="DUF1996" evidence="2">
    <location>
        <begin position="84"/>
        <end position="302"/>
    </location>
</feature>